<organism evidence="1 2">
    <name type="scientific">Citrus clementina</name>
    <name type="common">Clementine</name>
    <name type="synonym">Citrus deliciosa x Citrus sinensis</name>
    <dbReference type="NCBI Taxonomy" id="85681"/>
    <lineage>
        <taxon>Eukaryota</taxon>
        <taxon>Viridiplantae</taxon>
        <taxon>Streptophyta</taxon>
        <taxon>Embryophyta</taxon>
        <taxon>Tracheophyta</taxon>
        <taxon>Spermatophyta</taxon>
        <taxon>Magnoliopsida</taxon>
        <taxon>eudicotyledons</taxon>
        <taxon>Gunneridae</taxon>
        <taxon>Pentapetalae</taxon>
        <taxon>rosids</taxon>
        <taxon>malvids</taxon>
        <taxon>Sapindales</taxon>
        <taxon>Rutaceae</taxon>
        <taxon>Aurantioideae</taxon>
        <taxon>Citrus</taxon>
    </lineage>
</organism>
<evidence type="ECO:0000313" key="1">
    <source>
        <dbReference type="EMBL" id="ESR34253.1"/>
    </source>
</evidence>
<evidence type="ECO:0000313" key="2">
    <source>
        <dbReference type="Proteomes" id="UP000030687"/>
    </source>
</evidence>
<proteinExistence type="predicted"/>
<name>V4RJK5_CITCL</name>
<gene>
    <name evidence="1" type="ORF">CICLE_v10006377mg</name>
</gene>
<reference evidence="1 2" key="1">
    <citation type="submission" date="2013-10" db="EMBL/GenBank/DDBJ databases">
        <authorList>
            <consortium name="International Citrus Genome Consortium"/>
            <person name="Jenkins J."/>
            <person name="Schmutz J."/>
            <person name="Prochnik S."/>
            <person name="Rokhsar D."/>
            <person name="Gmitter F."/>
            <person name="Ollitrault P."/>
            <person name="Machado M."/>
            <person name="Talon M."/>
            <person name="Wincker P."/>
            <person name="Jaillon O."/>
            <person name="Morgante M."/>
        </authorList>
    </citation>
    <scope>NUCLEOTIDE SEQUENCE</scope>
    <source>
        <strain evidence="2">cv. Clemenules</strain>
    </source>
</reference>
<dbReference type="InParanoid" id="V4RJK5"/>
<dbReference type="AlphaFoldDB" id="V4RJK5"/>
<dbReference type="Proteomes" id="UP000030687">
    <property type="component" value="Unassembled WGS sequence"/>
</dbReference>
<dbReference type="KEGG" id="cic:CICLE_v10006377mg"/>
<accession>V4RJK5</accession>
<protein>
    <submittedName>
        <fullName evidence="1">Uncharacterized protein</fullName>
    </submittedName>
</protein>
<dbReference type="Gramene" id="ESR34253">
    <property type="protein sequence ID" value="ESR34253"/>
    <property type="gene ID" value="CICLE_v10006377mg"/>
</dbReference>
<sequence length="71" mass="7984">MPAFFSYPGGGNGKQRDIAQNAGIQKANIFDKRKSLNYFPVALFQERNEPVTMLLSMHHVPTFISSFNNPP</sequence>
<dbReference type="EMBL" id="KI537036">
    <property type="protein sequence ID" value="ESR34253.1"/>
    <property type="molecule type" value="Genomic_DNA"/>
</dbReference>
<keyword evidence="2" id="KW-1185">Reference proteome</keyword>